<dbReference type="EMBL" id="CAJVCH010341108">
    <property type="protein sequence ID" value="CAG7815283.1"/>
    <property type="molecule type" value="Genomic_DNA"/>
</dbReference>
<dbReference type="AlphaFoldDB" id="A0A8J2L497"/>
<keyword evidence="4" id="KW-1185">Reference proteome</keyword>
<feature type="non-terminal residue" evidence="3">
    <location>
        <position position="1"/>
    </location>
</feature>
<comment type="caution">
    <text evidence="3">The sequence shown here is derived from an EMBL/GenBank/DDBJ whole genome shotgun (WGS) entry which is preliminary data.</text>
</comment>
<reference evidence="3" key="1">
    <citation type="submission" date="2021-06" db="EMBL/GenBank/DDBJ databases">
        <authorList>
            <person name="Hodson N. C."/>
            <person name="Mongue J. A."/>
            <person name="Jaron S. K."/>
        </authorList>
    </citation>
    <scope>NUCLEOTIDE SEQUENCE</scope>
</reference>
<evidence type="ECO:0000256" key="1">
    <source>
        <dbReference type="SAM" id="MobiDB-lite"/>
    </source>
</evidence>
<accession>A0A8J2L497</accession>
<protein>
    <recommendedName>
        <fullName evidence="2">Chromo domain-containing protein</fullName>
    </recommendedName>
</protein>
<dbReference type="PROSITE" id="PS50013">
    <property type="entry name" value="CHROMO_2"/>
    <property type="match status" value="1"/>
</dbReference>
<evidence type="ECO:0000313" key="4">
    <source>
        <dbReference type="Proteomes" id="UP000708208"/>
    </source>
</evidence>
<name>A0A8J2L497_9HEXA</name>
<proteinExistence type="predicted"/>
<dbReference type="CDD" id="cd00024">
    <property type="entry name" value="CD_CSD"/>
    <property type="match status" value="1"/>
</dbReference>
<evidence type="ECO:0000259" key="2">
    <source>
        <dbReference type="PROSITE" id="PS50013"/>
    </source>
</evidence>
<sequence length="222" mass="25419">MAIGLKTEENEERQEYFHILVDEVVVDVSSEAGPCNENLLPNHFIINKIRGIGRNIRSNKIVYKISWLNFPGEDTWEPHLNLVQSVWYVYEFHRNLQEYFARKSSAGGLDSTDRAWIEIFLPKNMEEDPDREEIQRLIHDPKSGKKRNPKPKQRCAGCSKTFVNIQRHNSKCVKSSGSSTKKQKGPPLRGKVSPLTENAYPAQVSETIHVYTDPSTINAARI</sequence>
<feature type="domain" description="Chromo" evidence="2">
    <location>
        <begin position="44"/>
        <end position="104"/>
    </location>
</feature>
<organism evidence="3 4">
    <name type="scientific">Allacma fusca</name>
    <dbReference type="NCBI Taxonomy" id="39272"/>
    <lineage>
        <taxon>Eukaryota</taxon>
        <taxon>Metazoa</taxon>
        <taxon>Ecdysozoa</taxon>
        <taxon>Arthropoda</taxon>
        <taxon>Hexapoda</taxon>
        <taxon>Collembola</taxon>
        <taxon>Symphypleona</taxon>
        <taxon>Sminthuridae</taxon>
        <taxon>Allacma</taxon>
    </lineage>
</organism>
<dbReference type="Proteomes" id="UP000708208">
    <property type="component" value="Unassembled WGS sequence"/>
</dbReference>
<dbReference type="InterPro" id="IPR000953">
    <property type="entry name" value="Chromo/chromo_shadow_dom"/>
</dbReference>
<gene>
    <name evidence="3" type="ORF">AFUS01_LOCUS25976</name>
</gene>
<evidence type="ECO:0000313" key="3">
    <source>
        <dbReference type="EMBL" id="CAG7815283.1"/>
    </source>
</evidence>
<feature type="region of interest" description="Disordered" evidence="1">
    <location>
        <begin position="170"/>
        <end position="195"/>
    </location>
</feature>